<organism evidence="2">
    <name type="scientific">Arthrobacter saudimassiliensis</name>
    <dbReference type="NCBI Taxonomy" id="1461584"/>
    <lineage>
        <taxon>Bacteria</taxon>
        <taxon>Bacillati</taxon>
        <taxon>Actinomycetota</taxon>
        <taxon>Actinomycetes</taxon>
        <taxon>Micrococcales</taxon>
        <taxon>Micrococcaceae</taxon>
        <taxon>Arthrobacter</taxon>
    </lineage>
</organism>
<reference evidence="2" key="1">
    <citation type="submission" date="2014-07" db="EMBL/GenBank/DDBJ databases">
        <authorList>
            <person name="Urmite Genomes Urmite Genomes"/>
        </authorList>
    </citation>
    <scope>NUCLEOTIDE SEQUENCE</scope>
    <source>
        <strain evidence="2">11W110_air</strain>
    </source>
</reference>
<evidence type="ECO:0000313" key="2">
    <source>
        <dbReference type="EMBL" id="CEA09880.1"/>
    </source>
</evidence>
<feature type="transmembrane region" description="Helical" evidence="1">
    <location>
        <begin position="259"/>
        <end position="279"/>
    </location>
</feature>
<keyword evidence="1" id="KW-0812">Transmembrane</keyword>
<keyword evidence="1" id="KW-0472">Membrane</keyword>
<proteinExistence type="predicted"/>
<feature type="transmembrane region" description="Helical" evidence="1">
    <location>
        <begin position="6"/>
        <end position="25"/>
    </location>
</feature>
<dbReference type="AlphaFoldDB" id="A0A078MU49"/>
<feature type="transmembrane region" description="Helical" evidence="1">
    <location>
        <begin position="213"/>
        <end position="238"/>
    </location>
</feature>
<name>A0A078MU49_9MICC</name>
<feature type="transmembrane region" description="Helical" evidence="1">
    <location>
        <begin position="188"/>
        <end position="207"/>
    </location>
</feature>
<keyword evidence="1" id="KW-1133">Transmembrane helix</keyword>
<dbReference type="PATRIC" id="fig|1461584.3.peg.3226"/>
<dbReference type="EMBL" id="LN483072">
    <property type="protein sequence ID" value="CEA09880.1"/>
    <property type="molecule type" value="Genomic_DNA"/>
</dbReference>
<sequence>MASLDFWLVLQTFALVTAGFGIWILGRACWEYAGVPAVQDAYLELADARLRELEPAAAPVPAGSRGAGAWAAGPFRVPAAPADRSAAAGFARRVRNALGSRPSEQERAASQAALLQLLARPHLAVDQQQLAARVLAPLAGPVSTAGSVRELAATSRLSRQAVLGMLRREVPARFRSVFLPGMARYLDFIGRGSSLGLAVGVLLAGGMNGNADLVGVLTTVCGVGGAIIFTLTVLRCEARSWPAGRAGLWLRLARRFPQLFFLLRLLLTTAALLLGLYILGR</sequence>
<protein>
    <submittedName>
        <fullName evidence="2">Uncharacterized protein</fullName>
    </submittedName>
</protein>
<accession>A0A078MU49</accession>
<gene>
    <name evidence="2" type="ORF">BN1051_03257</name>
</gene>
<evidence type="ECO:0000256" key="1">
    <source>
        <dbReference type="SAM" id="Phobius"/>
    </source>
</evidence>